<evidence type="ECO:0000256" key="1">
    <source>
        <dbReference type="SAM" id="MobiDB-lite"/>
    </source>
</evidence>
<sequence>MSDQLELLTRPTEFLDYETDAVQAFIDHAVKDRSADRTTNAIELYYAVRDDVFYEVYGAPSPARASGPPPPPPRRRASACTSPRCTRPVCAPSASPPGSSTATCATTSPRRGC</sequence>
<reference evidence="2 3" key="1">
    <citation type="submission" date="2023-09" db="EMBL/GenBank/DDBJ databases">
        <title>Complete genome of Streptomyces roseicoloratus T14.</title>
        <authorList>
            <person name="Bashizi T."/>
            <person name="Kim M.-J."/>
            <person name="Lee G."/>
            <person name="Tagele S.B."/>
            <person name="Shin J.-H."/>
        </authorList>
    </citation>
    <scope>NUCLEOTIDE SEQUENCE [LARGE SCALE GENOMIC DNA]</scope>
    <source>
        <strain evidence="2 3">T14</strain>
    </source>
</reference>
<dbReference type="EMBL" id="CP133762">
    <property type="protein sequence ID" value="WMX45700.1"/>
    <property type="molecule type" value="Genomic_DNA"/>
</dbReference>
<dbReference type="Proteomes" id="UP001250858">
    <property type="component" value="Chromosome"/>
</dbReference>
<protein>
    <submittedName>
        <fullName evidence="2">Uncharacterized protein</fullName>
    </submittedName>
</protein>
<gene>
    <name evidence="2" type="ORF">RGF97_13735</name>
</gene>
<evidence type="ECO:0000313" key="2">
    <source>
        <dbReference type="EMBL" id="WMX45700.1"/>
    </source>
</evidence>
<feature type="compositionally biased region" description="Low complexity" evidence="1">
    <location>
        <begin position="78"/>
        <end position="113"/>
    </location>
</feature>
<name>A0ABY9RU49_9ACTN</name>
<keyword evidence="3" id="KW-1185">Reference proteome</keyword>
<feature type="region of interest" description="Disordered" evidence="1">
    <location>
        <begin position="59"/>
        <end position="113"/>
    </location>
</feature>
<accession>A0ABY9RU49</accession>
<evidence type="ECO:0000313" key="3">
    <source>
        <dbReference type="Proteomes" id="UP001250858"/>
    </source>
</evidence>
<organism evidence="2 3">
    <name type="scientific">Streptomyces roseicoloratus</name>
    <dbReference type="NCBI Taxonomy" id="2508722"/>
    <lineage>
        <taxon>Bacteria</taxon>
        <taxon>Bacillati</taxon>
        <taxon>Actinomycetota</taxon>
        <taxon>Actinomycetes</taxon>
        <taxon>Kitasatosporales</taxon>
        <taxon>Streptomycetaceae</taxon>
        <taxon>Streptomyces</taxon>
    </lineage>
</organism>
<proteinExistence type="predicted"/>
<dbReference type="RefSeq" id="WP_309548610.1">
    <property type="nucleotide sequence ID" value="NZ_CP133762.1"/>
</dbReference>